<name>A0A2I0MR58_COLLI</name>
<keyword evidence="4 10" id="KW-1133">Transmembrane helix</keyword>
<feature type="transmembrane region" description="Helical" evidence="10">
    <location>
        <begin position="362"/>
        <end position="380"/>
    </location>
</feature>
<dbReference type="PROSITE" id="PS50156">
    <property type="entry name" value="SSD"/>
    <property type="match status" value="1"/>
</dbReference>
<dbReference type="SUPFAM" id="SSF82866">
    <property type="entry name" value="Multidrug efflux transporter AcrB transmembrane domain"/>
    <property type="match status" value="2"/>
</dbReference>
<evidence type="ECO:0000256" key="2">
    <source>
        <dbReference type="ARBA" id="ARBA00022475"/>
    </source>
</evidence>
<evidence type="ECO:0000256" key="8">
    <source>
        <dbReference type="ARBA" id="ARBA00060429"/>
    </source>
</evidence>
<comment type="caution">
    <text evidence="12">The sequence shown here is derived from an EMBL/GenBank/DDBJ whole genome shotgun (WGS) entry which is preliminary data.</text>
</comment>
<feature type="transmembrane region" description="Helical" evidence="10">
    <location>
        <begin position="320"/>
        <end position="342"/>
    </location>
</feature>
<evidence type="ECO:0000256" key="5">
    <source>
        <dbReference type="ARBA" id="ARBA00023136"/>
    </source>
</evidence>
<dbReference type="Gene3D" id="1.20.1640.10">
    <property type="entry name" value="Multidrug efflux transporter AcrB transmembrane domain"/>
    <property type="match status" value="2"/>
</dbReference>
<comment type="function">
    <text evidence="7">May play a role in sperm development or sperm function. However, does not appear to have an essential role in spermatogenesis or male fertility.</text>
</comment>
<feature type="transmembrane region" description="Helical" evidence="10">
    <location>
        <begin position="266"/>
        <end position="285"/>
    </location>
</feature>
<dbReference type="GO" id="GO:0097225">
    <property type="term" value="C:sperm midpiece"/>
    <property type="evidence" value="ECO:0007669"/>
    <property type="project" value="UniProtKB-ARBA"/>
</dbReference>
<keyword evidence="3 10" id="KW-0812">Transmembrane</keyword>
<reference evidence="12 13" key="1">
    <citation type="journal article" date="2013" name="Science">
        <title>Genomic diversity and evolution of the head crest in the rock pigeon.</title>
        <authorList>
            <person name="Shapiro M.D."/>
            <person name="Kronenberg Z."/>
            <person name="Li C."/>
            <person name="Domyan E.T."/>
            <person name="Pan H."/>
            <person name="Campbell M."/>
            <person name="Tan H."/>
            <person name="Huff C.D."/>
            <person name="Hu H."/>
            <person name="Vickrey A.I."/>
            <person name="Nielsen S.C."/>
            <person name="Stringham S.A."/>
            <person name="Hu H."/>
            <person name="Willerslev E."/>
            <person name="Gilbert M.T."/>
            <person name="Yandell M."/>
            <person name="Zhang G."/>
            <person name="Wang J."/>
        </authorList>
    </citation>
    <scope>NUCLEOTIDE SEQUENCE [LARGE SCALE GENOMIC DNA]</scope>
    <source>
        <tissue evidence="12">Blood</tissue>
    </source>
</reference>
<dbReference type="GO" id="GO:0016020">
    <property type="term" value="C:membrane"/>
    <property type="evidence" value="ECO:0007669"/>
    <property type="project" value="InterPro"/>
</dbReference>
<proteinExistence type="inferred from homology"/>
<evidence type="ECO:0000256" key="4">
    <source>
        <dbReference type="ARBA" id="ARBA00022989"/>
    </source>
</evidence>
<evidence type="ECO:0000256" key="1">
    <source>
        <dbReference type="ARBA" id="ARBA00005585"/>
    </source>
</evidence>
<feature type="domain" description="SSD" evidence="11">
    <location>
        <begin position="34"/>
        <end position="124"/>
    </location>
</feature>
<protein>
    <recommendedName>
        <fullName evidence="9">Patched domain-containing protein 3</fullName>
    </recommendedName>
</protein>
<dbReference type="EMBL" id="AKCR02000004">
    <property type="protein sequence ID" value="PKK32151.1"/>
    <property type="molecule type" value="Genomic_DNA"/>
</dbReference>
<feature type="transmembrane region" description="Helical" evidence="10">
    <location>
        <begin position="392"/>
        <end position="415"/>
    </location>
</feature>
<sequence>MPTQLEALGITAIQVTYFTSLSRQQEFEGNTKSVIPLFSITYFLTITFSVVSCLRLSCIRNNVWLACCGVVSAGLAVLSSFGLLLFCGVPFVVTVAGAPFLILGVGVDDMFIMIACWEQSSRKEGKSSVKSHYWNETVRLGIENCMQNLEDISYVDQNLSESWLRVYTRLANGGLINISSQTLFINNLPILFQMVPGFEWDINKTQDKIEASRFFIQTVNVTSAVDEKNLLSQLRETAKQCSVPLMVYHPAFIYYDQYLVIVQNTIQNIIVATGAMLVVSLLLVPNPLCCLWVTFAVASVIVGVAGFMTFWNINLDSISMINLVICIGFSVDFSAHISYAFVTSGESSANKRAIEALSLLGYPVLQGAVSTIIGVVVLAAAKTYIFRTFFKIMFLVILFGVLHGLVFIPVFLTFFGNFGRSPQDTKPKAPELQLSNVKVCARQSYM</sequence>
<dbReference type="AlphaFoldDB" id="A0A2I0MR58"/>
<accession>A0A2I0MR58</accession>
<evidence type="ECO:0000313" key="13">
    <source>
        <dbReference type="Proteomes" id="UP000053872"/>
    </source>
</evidence>
<keyword evidence="6" id="KW-0325">Glycoprotein</keyword>
<evidence type="ECO:0000313" key="12">
    <source>
        <dbReference type="EMBL" id="PKK32151.1"/>
    </source>
</evidence>
<dbReference type="PANTHER" id="PTHR10796">
    <property type="entry name" value="PATCHED-RELATED"/>
    <property type="match status" value="1"/>
</dbReference>
<evidence type="ECO:0000256" key="3">
    <source>
        <dbReference type="ARBA" id="ARBA00022692"/>
    </source>
</evidence>
<keyword evidence="13" id="KW-1185">Reference proteome</keyword>
<dbReference type="InParanoid" id="A0A2I0MR58"/>
<evidence type="ECO:0000259" key="11">
    <source>
        <dbReference type="PROSITE" id="PS50156"/>
    </source>
</evidence>
<evidence type="ECO:0000256" key="9">
    <source>
        <dbReference type="ARBA" id="ARBA00074262"/>
    </source>
</evidence>
<dbReference type="Pfam" id="PF02460">
    <property type="entry name" value="Patched"/>
    <property type="match status" value="1"/>
</dbReference>
<dbReference type="InterPro" id="IPR000731">
    <property type="entry name" value="SSD"/>
</dbReference>
<evidence type="ECO:0000256" key="10">
    <source>
        <dbReference type="SAM" id="Phobius"/>
    </source>
</evidence>
<evidence type="ECO:0000256" key="7">
    <source>
        <dbReference type="ARBA" id="ARBA00057027"/>
    </source>
</evidence>
<keyword evidence="2" id="KW-1003">Cell membrane</keyword>
<dbReference type="PANTHER" id="PTHR10796:SF60">
    <property type="entry name" value="PATCHED DOMAIN-CONTAINING PROTEIN 3"/>
    <property type="match status" value="1"/>
</dbReference>
<dbReference type="InterPro" id="IPR051697">
    <property type="entry name" value="Patched_domain-protein"/>
</dbReference>
<organism evidence="12 13">
    <name type="scientific">Columba livia</name>
    <name type="common">Rock dove</name>
    <dbReference type="NCBI Taxonomy" id="8932"/>
    <lineage>
        <taxon>Eukaryota</taxon>
        <taxon>Metazoa</taxon>
        <taxon>Chordata</taxon>
        <taxon>Craniata</taxon>
        <taxon>Vertebrata</taxon>
        <taxon>Euteleostomi</taxon>
        <taxon>Archelosauria</taxon>
        <taxon>Archosauria</taxon>
        <taxon>Dinosauria</taxon>
        <taxon>Saurischia</taxon>
        <taxon>Theropoda</taxon>
        <taxon>Coelurosauria</taxon>
        <taxon>Aves</taxon>
        <taxon>Neognathae</taxon>
        <taxon>Neoaves</taxon>
        <taxon>Columbimorphae</taxon>
        <taxon>Columbiformes</taxon>
        <taxon>Columbidae</taxon>
        <taxon>Columba</taxon>
    </lineage>
</organism>
<feature type="transmembrane region" description="Helical" evidence="10">
    <location>
        <begin position="291"/>
        <end position="313"/>
    </location>
</feature>
<gene>
    <name evidence="12" type="ORF">A306_00002493</name>
</gene>
<dbReference type="Proteomes" id="UP000053872">
    <property type="component" value="Unassembled WGS sequence"/>
</dbReference>
<evidence type="ECO:0000256" key="6">
    <source>
        <dbReference type="ARBA" id="ARBA00023180"/>
    </source>
</evidence>
<comment type="similarity">
    <text evidence="1">Belongs to the patched family.</text>
</comment>
<feature type="transmembrane region" description="Helical" evidence="10">
    <location>
        <begin position="91"/>
        <end position="117"/>
    </location>
</feature>
<feature type="transmembrane region" description="Helical" evidence="10">
    <location>
        <begin position="63"/>
        <end position="85"/>
    </location>
</feature>
<dbReference type="InterPro" id="IPR003392">
    <property type="entry name" value="PTHD_SSD"/>
</dbReference>
<keyword evidence="5 10" id="KW-0472">Membrane</keyword>
<comment type="subcellular location">
    <subcellularLocation>
        <location evidence="8">Cell projection</location>
        <location evidence="8">Cilium</location>
        <location evidence="8">Flagellum membrane</location>
        <topology evidence="8">Multi-pass membrane protein</topology>
    </subcellularLocation>
</comment>
<feature type="transmembrane region" description="Helical" evidence="10">
    <location>
        <begin position="34"/>
        <end position="56"/>
    </location>
</feature>
<dbReference type="FunFam" id="1.20.1640.10:FF:000013">
    <property type="entry name" value="PaTched Related family"/>
    <property type="match status" value="1"/>
</dbReference>